<name>A0AAD7KIR4_9AGAR</name>
<evidence type="ECO:0000313" key="3">
    <source>
        <dbReference type="Proteomes" id="UP001215280"/>
    </source>
</evidence>
<keyword evidence="3" id="KW-1185">Reference proteome</keyword>
<protein>
    <submittedName>
        <fullName evidence="2">Uncharacterized protein</fullName>
    </submittedName>
</protein>
<feature type="compositionally biased region" description="Basic and acidic residues" evidence="1">
    <location>
        <begin position="40"/>
        <end position="49"/>
    </location>
</feature>
<feature type="region of interest" description="Disordered" evidence="1">
    <location>
        <begin position="1"/>
        <end position="64"/>
    </location>
</feature>
<dbReference type="AlphaFoldDB" id="A0AAD7KIR4"/>
<organism evidence="2 3">
    <name type="scientific">Mycena maculata</name>
    <dbReference type="NCBI Taxonomy" id="230809"/>
    <lineage>
        <taxon>Eukaryota</taxon>
        <taxon>Fungi</taxon>
        <taxon>Dikarya</taxon>
        <taxon>Basidiomycota</taxon>
        <taxon>Agaricomycotina</taxon>
        <taxon>Agaricomycetes</taxon>
        <taxon>Agaricomycetidae</taxon>
        <taxon>Agaricales</taxon>
        <taxon>Marasmiineae</taxon>
        <taxon>Mycenaceae</taxon>
        <taxon>Mycena</taxon>
    </lineage>
</organism>
<reference evidence="2" key="1">
    <citation type="submission" date="2023-03" db="EMBL/GenBank/DDBJ databases">
        <title>Massive genome expansion in bonnet fungi (Mycena s.s.) driven by repeated elements and novel gene families across ecological guilds.</title>
        <authorList>
            <consortium name="Lawrence Berkeley National Laboratory"/>
            <person name="Harder C.B."/>
            <person name="Miyauchi S."/>
            <person name="Viragh M."/>
            <person name="Kuo A."/>
            <person name="Thoen E."/>
            <person name="Andreopoulos B."/>
            <person name="Lu D."/>
            <person name="Skrede I."/>
            <person name="Drula E."/>
            <person name="Henrissat B."/>
            <person name="Morin E."/>
            <person name="Kohler A."/>
            <person name="Barry K."/>
            <person name="LaButti K."/>
            <person name="Morin E."/>
            <person name="Salamov A."/>
            <person name="Lipzen A."/>
            <person name="Mereny Z."/>
            <person name="Hegedus B."/>
            <person name="Baldrian P."/>
            <person name="Stursova M."/>
            <person name="Weitz H."/>
            <person name="Taylor A."/>
            <person name="Grigoriev I.V."/>
            <person name="Nagy L.G."/>
            <person name="Martin F."/>
            <person name="Kauserud H."/>
        </authorList>
    </citation>
    <scope>NUCLEOTIDE SEQUENCE</scope>
    <source>
        <strain evidence="2">CBHHK188m</strain>
    </source>
</reference>
<gene>
    <name evidence="2" type="ORF">DFH07DRAFT_764317</name>
</gene>
<evidence type="ECO:0000256" key="1">
    <source>
        <dbReference type="SAM" id="MobiDB-lite"/>
    </source>
</evidence>
<proteinExistence type="predicted"/>
<dbReference type="Proteomes" id="UP001215280">
    <property type="component" value="Unassembled WGS sequence"/>
</dbReference>
<accession>A0AAD7KIR4</accession>
<comment type="caution">
    <text evidence="2">The sequence shown here is derived from an EMBL/GenBank/DDBJ whole genome shotgun (WGS) entry which is preliminary data.</text>
</comment>
<sequence length="109" mass="11997">MTVKFGSRHDRPMYPMTSDHPDLTRRNQTQLCSNPPDASKPFDDSRSEEAPGSSTKGLSAKIPNFGLKKPLVGAIFDLKKPLSDKCGHARDKSNEKPGCSEKPRASEKL</sequence>
<feature type="region of interest" description="Disordered" evidence="1">
    <location>
        <begin position="82"/>
        <end position="109"/>
    </location>
</feature>
<dbReference type="EMBL" id="JARJLG010000002">
    <property type="protein sequence ID" value="KAJ7783947.1"/>
    <property type="molecule type" value="Genomic_DNA"/>
</dbReference>
<evidence type="ECO:0000313" key="2">
    <source>
        <dbReference type="EMBL" id="KAJ7783947.1"/>
    </source>
</evidence>